<feature type="transmembrane region" description="Helical" evidence="1">
    <location>
        <begin position="69"/>
        <end position="89"/>
    </location>
</feature>
<feature type="transmembrane region" description="Helical" evidence="1">
    <location>
        <begin position="7"/>
        <end position="32"/>
    </location>
</feature>
<proteinExistence type="predicted"/>
<feature type="transmembrane region" description="Helical" evidence="1">
    <location>
        <begin position="129"/>
        <end position="151"/>
    </location>
</feature>
<dbReference type="InterPro" id="IPR037185">
    <property type="entry name" value="EmrE-like"/>
</dbReference>
<feature type="transmembrane region" description="Helical" evidence="1">
    <location>
        <begin position="95"/>
        <end position="117"/>
    </location>
</feature>
<dbReference type="EMBL" id="JASBAN010000001">
    <property type="protein sequence ID" value="MDI2113263.1"/>
    <property type="molecule type" value="Genomic_DNA"/>
</dbReference>
<name>A0ABT6Q8N3_9PROT</name>
<keyword evidence="4" id="KW-1185">Reference proteome</keyword>
<evidence type="ECO:0000313" key="4">
    <source>
        <dbReference type="Proteomes" id="UP001431775"/>
    </source>
</evidence>
<dbReference type="Pfam" id="PF00892">
    <property type="entry name" value="EamA"/>
    <property type="match status" value="1"/>
</dbReference>
<protein>
    <submittedName>
        <fullName evidence="3">DMT family transporter</fullName>
    </submittedName>
</protein>
<sequence>MRIQSMPIFIGILCGLSANLIWGLAFLIPVLLPSSDSVALALGRYLVFGVLSACILIAQGRKGIRGISWRIWITALLFAFAGHLGYYFFLVQAITHAGTTIATAIICTLPVTIALTGNWIRKEFSFPRLFVPLSFIIIGLTLVNIIEAGAANNIKGNHLDLDLLIGTVSALIALTLWTSYAVANASFLRRHPDISSSTWSTLMGVSSHIMSLLALPIAIGSGAIHINGADNLLPLIFAALVIGIIVSWVGTLLWNRASGLLPISIAGQIAVVQTIAGMVYGFAWFHHMPPPRAIRDYFAYWWRNISY</sequence>
<keyword evidence="1" id="KW-1133">Transmembrane helix</keyword>
<keyword evidence="1" id="KW-0812">Transmembrane</keyword>
<feature type="transmembrane region" description="Helical" evidence="1">
    <location>
        <begin position="209"/>
        <end position="226"/>
    </location>
</feature>
<gene>
    <name evidence="3" type="ORF">QJV33_08255</name>
</gene>
<organism evidence="3 4">
    <name type="scientific">Commensalibacter nepenthis</name>
    <dbReference type="NCBI Taxonomy" id="3043872"/>
    <lineage>
        <taxon>Bacteria</taxon>
        <taxon>Pseudomonadati</taxon>
        <taxon>Pseudomonadota</taxon>
        <taxon>Alphaproteobacteria</taxon>
        <taxon>Acetobacterales</taxon>
        <taxon>Acetobacteraceae</taxon>
    </lineage>
</organism>
<evidence type="ECO:0000259" key="2">
    <source>
        <dbReference type="Pfam" id="PF00892"/>
    </source>
</evidence>
<comment type="caution">
    <text evidence="3">The sequence shown here is derived from an EMBL/GenBank/DDBJ whole genome shotgun (WGS) entry which is preliminary data.</text>
</comment>
<evidence type="ECO:0000256" key="1">
    <source>
        <dbReference type="SAM" id="Phobius"/>
    </source>
</evidence>
<reference evidence="3" key="1">
    <citation type="submission" date="2023-05" db="EMBL/GenBank/DDBJ databases">
        <title>Whole genome sequence of Commensalibacter sp.</title>
        <authorList>
            <person name="Charoenyingcharoen P."/>
            <person name="Yukphan P."/>
        </authorList>
    </citation>
    <scope>NUCLEOTIDE SEQUENCE</scope>
    <source>
        <strain evidence="3">TBRC 10068</strain>
    </source>
</reference>
<feature type="domain" description="EamA" evidence="2">
    <location>
        <begin position="10"/>
        <end position="144"/>
    </location>
</feature>
<dbReference type="SUPFAM" id="SSF103481">
    <property type="entry name" value="Multidrug resistance efflux transporter EmrE"/>
    <property type="match status" value="1"/>
</dbReference>
<feature type="transmembrane region" description="Helical" evidence="1">
    <location>
        <begin position="265"/>
        <end position="285"/>
    </location>
</feature>
<accession>A0ABT6Q8N3</accession>
<dbReference type="InterPro" id="IPR000620">
    <property type="entry name" value="EamA_dom"/>
</dbReference>
<keyword evidence="1" id="KW-0472">Membrane</keyword>
<feature type="transmembrane region" description="Helical" evidence="1">
    <location>
        <begin position="163"/>
        <end position="188"/>
    </location>
</feature>
<evidence type="ECO:0000313" key="3">
    <source>
        <dbReference type="EMBL" id="MDI2113263.1"/>
    </source>
</evidence>
<feature type="transmembrane region" description="Helical" evidence="1">
    <location>
        <begin position="38"/>
        <end position="57"/>
    </location>
</feature>
<feature type="transmembrane region" description="Helical" evidence="1">
    <location>
        <begin position="232"/>
        <end position="253"/>
    </location>
</feature>
<dbReference type="RefSeq" id="WP_281462875.1">
    <property type="nucleotide sequence ID" value="NZ_JASBAN010000001.1"/>
</dbReference>
<dbReference type="Proteomes" id="UP001431775">
    <property type="component" value="Unassembled WGS sequence"/>
</dbReference>